<proteinExistence type="predicted"/>
<reference evidence="5" key="1">
    <citation type="journal article" date="2019" name="Int. J. Syst. Evol. Microbiol.">
        <title>The Global Catalogue of Microorganisms (GCM) 10K type strain sequencing project: providing services to taxonomists for standard genome sequencing and annotation.</title>
        <authorList>
            <consortium name="The Broad Institute Genomics Platform"/>
            <consortium name="The Broad Institute Genome Sequencing Center for Infectious Disease"/>
            <person name="Wu L."/>
            <person name="Ma J."/>
        </authorList>
    </citation>
    <scope>NUCLEOTIDE SEQUENCE [LARGE SCALE GENOMIC DNA]</scope>
    <source>
        <strain evidence="5">CECT 8551</strain>
    </source>
</reference>
<evidence type="ECO:0000313" key="5">
    <source>
        <dbReference type="Proteomes" id="UP001595766"/>
    </source>
</evidence>
<dbReference type="EMBL" id="JBHSAV010000053">
    <property type="protein sequence ID" value="MFC3977246.1"/>
    <property type="molecule type" value="Genomic_DNA"/>
</dbReference>
<dbReference type="GO" id="GO:0008483">
    <property type="term" value="F:transaminase activity"/>
    <property type="evidence" value="ECO:0007669"/>
    <property type="project" value="UniProtKB-KW"/>
</dbReference>
<name>A0ABV8ENH7_9BACT</name>
<evidence type="ECO:0000313" key="4">
    <source>
        <dbReference type="EMBL" id="MFC3977246.1"/>
    </source>
</evidence>
<dbReference type="InterPro" id="IPR015424">
    <property type="entry name" value="PyrdxlP-dep_Trfase"/>
</dbReference>
<dbReference type="Pfam" id="PF00155">
    <property type="entry name" value="Aminotran_1_2"/>
    <property type="match status" value="1"/>
</dbReference>
<gene>
    <name evidence="4" type="ORF">ACFOUP_12735</name>
</gene>
<sequence length="420" mass="46239">MINFDKASFKDFENIEHISLEERAILFSDYLDYLFSNGKLNYRLTSYDGCKPSISINVPLFGKTVEVASFVSNDYLGLTQNEEVKNAIIDAVMKFGAGSAASPAIGGHFIYHEMLENKLANFFEGEDAILYNTGYTANSATFQALLNKEDLAILDMAVHASIYGGCQLTNVKTFLHNNIDMLERILINTSGKYRTRMIILDGVYSQDGDIALLDKIIPLAKAHGAMIAVDDAHGIGVLGDSGRGVVEVFDAFRDIDLFIGTLSKSIGNLGGFVVGKKSIIRYLKFQSKQHLFSTTSTPSILGAIKALEIIQTDKNLRNKLWDNINYFKNALIESGFEVGNTESAVIPVKIGDIHKTLETGKILLENGVHANPIMYPAVAKKDARIRFNLTANHELKHLDMAVNALLKADSILNIKKVAYG</sequence>
<dbReference type="InterPro" id="IPR015422">
    <property type="entry name" value="PyrdxlP-dep_Trfase_small"/>
</dbReference>
<keyword evidence="2" id="KW-0808">Transferase</keyword>
<dbReference type="InterPro" id="IPR015421">
    <property type="entry name" value="PyrdxlP-dep_Trfase_major"/>
</dbReference>
<dbReference type="SUPFAM" id="SSF53383">
    <property type="entry name" value="PLP-dependent transferases"/>
    <property type="match status" value="1"/>
</dbReference>
<evidence type="ECO:0000259" key="3">
    <source>
        <dbReference type="Pfam" id="PF00155"/>
    </source>
</evidence>
<protein>
    <submittedName>
        <fullName evidence="4">Aminotransferase class I/II-fold pyridoxal phosphate-dependent enzyme</fullName>
    </submittedName>
</protein>
<comment type="cofactor">
    <cofactor evidence="1">
        <name>pyridoxal 5'-phosphate</name>
        <dbReference type="ChEBI" id="CHEBI:597326"/>
    </cofactor>
</comment>
<feature type="domain" description="Aminotransferase class I/classII large" evidence="3">
    <location>
        <begin position="69"/>
        <end position="405"/>
    </location>
</feature>
<dbReference type="PANTHER" id="PTHR13693">
    <property type="entry name" value="CLASS II AMINOTRANSFERASE/8-AMINO-7-OXONONANOATE SYNTHASE"/>
    <property type="match status" value="1"/>
</dbReference>
<dbReference type="RefSeq" id="WP_241291905.1">
    <property type="nucleotide sequence ID" value="NZ_JAKZGR010000002.1"/>
</dbReference>
<dbReference type="InterPro" id="IPR050087">
    <property type="entry name" value="AON_synthase_class-II"/>
</dbReference>
<dbReference type="Gene3D" id="3.90.1150.10">
    <property type="entry name" value="Aspartate Aminotransferase, domain 1"/>
    <property type="match status" value="1"/>
</dbReference>
<evidence type="ECO:0000256" key="1">
    <source>
        <dbReference type="ARBA" id="ARBA00001933"/>
    </source>
</evidence>
<organism evidence="4 5">
    <name type="scientific">Belliella kenyensis</name>
    <dbReference type="NCBI Taxonomy" id="1472724"/>
    <lineage>
        <taxon>Bacteria</taxon>
        <taxon>Pseudomonadati</taxon>
        <taxon>Bacteroidota</taxon>
        <taxon>Cytophagia</taxon>
        <taxon>Cytophagales</taxon>
        <taxon>Cyclobacteriaceae</taxon>
        <taxon>Belliella</taxon>
    </lineage>
</organism>
<dbReference type="InterPro" id="IPR004839">
    <property type="entry name" value="Aminotransferase_I/II_large"/>
</dbReference>
<keyword evidence="4" id="KW-0032">Aminotransferase</keyword>
<keyword evidence="5" id="KW-1185">Reference proteome</keyword>
<evidence type="ECO:0000256" key="2">
    <source>
        <dbReference type="ARBA" id="ARBA00022679"/>
    </source>
</evidence>
<dbReference type="Gene3D" id="3.40.640.10">
    <property type="entry name" value="Type I PLP-dependent aspartate aminotransferase-like (Major domain)"/>
    <property type="match status" value="1"/>
</dbReference>
<dbReference type="Proteomes" id="UP001595766">
    <property type="component" value="Unassembled WGS sequence"/>
</dbReference>
<accession>A0ABV8ENH7</accession>
<comment type="caution">
    <text evidence="4">The sequence shown here is derived from an EMBL/GenBank/DDBJ whole genome shotgun (WGS) entry which is preliminary data.</text>
</comment>